<protein>
    <submittedName>
        <fullName evidence="1">Uncharacterized protein</fullName>
    </submittedName>
</protein>
<gene>
    <name evidence="1" type="ORF">TGEB3V08_LOCUS7993</name>
</gene>
<organism evidence="1">
    <name type="scientific">Timema genevievae</name>
    <name type="common">Walking stick</name>
    <dbReference type="NCBI Taxonomy" id="629358"/>
    <lineage>
        <taxon>Eukaryota</taxon>
        <taxon>Metazoa</taxon>
        <taxon>Ecdysozoa</taxon>
        <taxon>Arthropoda</taxon>
        <taxon>Hexapoda</taxon>
        <taxon>Insecta</taxon>
        <taxon>Pterygota</taxon>
        <taxon>Neoptera</taxon>
        <taxon>Polyneoptera</taxon>
        <taxon>Phasmatodea</taxon>
        <taxon>Timematodea</taxon>
        <taxon>Timematoidea</taxon>
        <taxon>Timematidae</taxon>
        <taxon>Timema</taxon>
    </lineage>
</organism>
<evidence type="ECO:0000313" key="1">
    <source>
        <dbReference type="EMBL" id="CAD7601529.1"/>
    </source>
</evidence>
<name>A0A7R9K2N2_TIMGE</name>
<dbReference type="EMBL" id="OE842832">
    <property type="protein sequence ID" value="CAD7601529.1"/>
    <property type="molecule type" value="Genomic_DNA"/>
</dbReference>
<proteinExistence type="predicted"/>
<sequence>MSGGIFWNEASLIYSSSGSSVRCVRVGLPSRVASFTGATFAENNWASPACDVALANALVVLSSTAEDGEIEVRISVGNPSAGLDILWSPNTASDHFYLKIDADLSLEKDLEKKRMAFWDEIYKSVGR</sequence>
<reference evidence="1" key="1">
    <citation type="submission" date="2020-11" db="EMBL/GenBank/DDBJ databases">
        <authorList>
            <person name="Tran Van P."/>
        </authorList>
    </citation>
    <scope>NUCLEOTIDE SEQUENCE</scope>
</reference>
<dbReference type="AlphaFoldDB" id="A0A7R9K2N2"/>
<accession>A0A7R9K2N2</accession>